<sequence length="229" mass="25139">MRRRKDDSEQTRNAILDAAEQAFCERGYAATTLEMISRAAGVTRGAFYWHFKDKAELLTALHARILLPQEQFLAAAADAGGPCDPLDQLLHAGLEALRDFEVNESRQRMFRIMSDLGIGPAGRAALSRLECELWSLMLRVMQRARDEGSLHPDFTPHEAAVMVHVTFLGLLGEWLRSDQGFPLAGYGEKLVRRQFAALRADGSGRADAGGAGPRDPPAVPVPESEVLAD</sequence>
<evidence type="ECO:0000259" key="6">
    <source>
        <dbReference type="PROSITE" id="PS50977"/>
    </source>
</evidence>
<feature type="domain" description="HTH tetR-type" evidence="6">
    <location>
        <begin position="9"/>
        <end position="69"/>
    </location>
</feature>
<accession>A0A1M7EW95</accession>
<proteinExistence type="predicted"/>
<dbReference type="AlphaFoldDB" id="A0A1M7EW95"/>
<dbReference type="FunFam" id="1.10.10.60:FF:000141">
    <property type="entry name" value="TetR family transcriptional regulator"/>
    <property type="match status" value="1"/>
</dbReference>
<evidence type="ECO:0000256" key="5">
    <source>
        <dbReference type="SAM" id="MobiDB-lite"/>
    </source>
</evidence>
<dbReference type="GO" id="GO:0003700">
    <property type="term" value="F:DNA-binding transcription factor activity"/>
    <property type="evidence" value="ECO:0007669"/>
    <property type="project" value="TreeGrafter"/>
</dbReference>
<dbReference type="STRING" id="53463.SAMN05444389_102361"/>
<keyword evidence="3" id="KW-0804">Transcription</keyword>
<dbReference type="RefSeq" id="WP_073063115.1">
    <property type="nucleotide sequence ID" value="NZ_FRCK01000002.1"/>
</dbReference>
<dbReference type="PROSITE" id="PS01081">
    <property type="entry name" value="HTH_TETR_1"/>
    <property type="match status" value="1"/>
</dbReference>
<dbReference type="SUPFAM" id="SSF46689">
    <property type="entry name" value="Homeodomain-like"/>
    <property type="match status" value="1"/>
</dbReference>
<dbReference type="EMBL" id="FRCK01000002">
    <property type="protein sequence ID" value="SHL95961.1"/>
    <property type="molecule type" value="Genomic_DNA"/>
</dbReference>
<reference evidence="8" key="1">
    <citation type="submission" date="2016-11" db="EMBL/GenBank/DDBJ databases">
        <authorList>
            <person name="Varghese N."/>
            <person name="Submissions S."/>
        </authorList>
    </citation>
    <scope>NUCLEOTIDE SEQUENCE [LARGE SCALE GENOMIC DNA]</scope>
    <source>
        <strain evidence="8">DSM 6637</strain>
    </source>
</reference>
<dbReference type="Pfam" id="PF00440">
    <property type="entry name" value="TetR_N"/>
    <property type="match status" value="1"/>
</dbReference>
<dbReference type="GO" id="GO:0000976">
    <property type="term" value="F:transcription cis-regulatory region binding"/>
    <property type="evidence" value="ECO:0007669"/>
    <property type="project" value="TreeGrafter"/>
</dbReference>
<feature type="region of interest" description="Disordered" evidence="5">
    <location>
        <begin position="202"/>
        <end position="229"/>
    </location>
</feature>
<dbReference type="InterPro" id="IPR050109">
    <property type="entry name" value="HTH-type_TetR-like_transc_reg"/>
</dbReference>
<dbReference type="OrthoDB" id="3218408at2"/>
<evidence type="ECO:0000313" key="7">
    <source>
        <dbReference type="EMBL" id="SHL95961.1"/>
    </source>
</evidence>
<dbReference type="Proteomes" id="UP000184444">
    <property type="component" value="Unassembled WGS sequence"/>
</dbReference>
<dbReference type="Gene3D" id="1.10.357.10">
    <property type="entry name" value="Tetracycline Repressor, domain 2"/>
    <property type="match status" value="1"/>
</dbReference>
<gene>
    <name evidence="7" type="ORF">SAMN05444389_102361</name>
</gene>
<evidence type="ECO:0000256" key="2">
    <source>
        <dbReference type="ARBA" id="ARBA00023125"/>
    </source>
</evidence>
<protein>
    <submittedName>
        <fullName evidence="7">Transcriptional regulator, TetR family</fullName>
    </submittedName>
</protein>
<dbReference type="SUPFAM" id="SSF48498">
    <property type="entry name" value="Tetracyclin repressor-like, C-terminal domain"/>
    <property type="match status" value="1"/>
</dbReference>
<evidence type="ECO:0000313" key="8">
    <source>
        <dbReference type="Proteomes" id="UP000184444"/>
    </source>
</evidence>
<feature type="DNA-binding region" description="H-T-H motif" evidence="4">
    <location>
        <begin position="32"/>
        <end position="51"/>
    </location>
</feature>
<dbReference type="InterPro" id="IPR009057">
    <property type="entry name" value="Homeodomain-like_sf"/>
</dbReference>
<dbReference type="InterPro" id="IPR023772">
    <property type="entry name" value="DNA-bd_HTH_TetR-type_CS"/>
</dbReference>
<keyword evidence="1" id="KW-0805">Transcription regulation</keyword>
<evidence type="ECO:0000256" key="3">
    <source>
        <dbReference type="ARBA" id="ARBA00023163"/>
    </source>
</evidence>
<keyword evidence="8" id="KW-1185">Reference proteome</keyword>
<evidence type="ECO:0000256" key="1">
    <source>
        <dbReference type="ARBA" id="ARBA00023015"/>
    </source>
</evidence>
<name>A0A1M7EW95_9RHOB</name>
<dbReference type="PRINTS" id="PR00455">
    <property type="entry name" value="HTHTETR"/>
</dbReference>
<dbReference type="PANTHER" id="PTHR30055">
    <property type="entry name" value="HTH-TYPE TRANSCRIPTIONAL REGULATOR RUTR"/>
    <property type="match status" value="1"/>
</dbReference>
<dbReference type="InterPro" id="IPR001647">
    <property type="entry name" value="HTH_TetR"/>
</dbReference>
<organism evidence="7 8">
    <name type="scientific">Paracoccus solventivorans</name>
    <dbReference type="NCBI Taxonomy" id="53463"/>
    <lineage>
        <taxon>Bacteria</taxon>
        <taxon>Pseudomonadati</taxon>
        <taxon>Pseudomonadota</taxon>
        <taxon>Alphaproteobacteria</taxon>
        <taxon>Rhodobacterales</taxon>
        <taxon>Paracoccaceae</taxon>
        <taxon>Paracoccus</taxon>
    </lineage>
</organism>
<dbReference type="InterPro" id="IPR036271">
    <property type="entry name" value="Tet_transcr_reg_TetR-rel_C_sf"/>
</dbReference>
<dbReference type="PANTHER" id="PTHR30055:SF240">
    <property type="entry name" value="HTH-TYPE TRANSCRIPTIONAL REGULATOR ACRR"/>
    <property type="match status" value="1"/>
</dbReference>
<keyword evidence="2 4" id="KW-0238">DNA-binding</keyword>
<dbReference type="PROSITE" id="PS50977">
    <property type="entry name" value="HTH_TETR_2"/>
    <property type="match status" value="1"/>
</dbReference>
<evidence type="ECO:0000256" key="4">
    <source>
        <dbReference type="PROSITE-ProRule" id="PRU00335"/>
    </source>
</evidence>